<dbReference type="OrthoDB" id="129479at2"/>
<evidence type="ECO:0000256" key="1">
    <source>
        <dbReference type="SAM" id="Phobius"/>
    </source>
</evidence>
<dbReference type="EMBL" id="FNJM01000025">
    <property type="protein sequence ID" value="SDP84362.1"/>
    <property type="molecule type" value="Genomic_DNA"/>
</dbReference>
<reference evidence="2 3" key="1">
    <citation type="submission" date="2016-10" db="EMBL/GenBank/DDBJ databases">
        <authorList>
            <person name="de Groot N.N."/>
        </authorList>
    </citation>
    <scope>NUCLEOTIDE SEQUENCE [LARGE SCALE GENOMIC DNA]</scope>
    <source>
        <strain evidence="2 3">DSM 12272</strain>
    </source>
</reference>
<dbReference type="RefSeq" id="WP_089973604.1">
    <property type="nucleotide sequence ID" value="NZ_FNJM01000025.1"/>
</dbReference>
<feature type="transmembrane region" description="Helical" evidence="1">
    <location>
        <begin position="196"/>
        <end position="217"/>
    </location>
</feature>
<keyword evidence="1" id="KW-0812">Transmembrane</keyword>
<protein>
    <recommendedName>
        <fullName evidence="4">Dolichyl-phosphate-mannose-protein mannosyltransferase</fullName>
    </recommendedName>
</protein>
<accession>A0A1H0W0Z5</accession>
<feature type="transmembrane region" description="Helical" evidence="1">
    <location>
        <begin position="431"/>
        <end position="450"/>
    </location>
</feature>
<keyword evidence="1" id="KW-0472">Membrane</keyword>
<feature type="transmembrane region" description="Helical" evidence="1">
    <location>
        <begin position="167"/>
        <end position="184"/>
    </location>
</feature>
<feature type="transmembrane region" description="Helical" evidence="1">
    <location>
        <begin position="110"/>
        <end position="127"/>
    </location>
</feature>
<feature type="transmembrane region" description="Helical" evidence="1">
    <location>
        <begin position="462"/>
        <end position="480"/>
    </location>
</feature>
<feature type="transmembrane region" description="Helical" evidence="1">
    <location>
        <begin position="12"/>
        <end position="30"/>
    </location>
</feature>
<gene>
    <name evidence="2" type="ORF">SAMN04488529_12511</name>
</gene>
<name>A0A1H0W0Z5_9CLOT</name>
<dbReference type="AlphaFoldDB" id="A0A1H0W0Z5"/>
<dbReference type="STRING" id="94869.SAMN04488529_12511"/>
<evidence type="ECO:0000313" key="2">
    <source>
        <dbReference type="EMBL" id="SDP84362.1"/>
    </source>
</evidence>
<feature type="transmembrane region" description="Helical" evidence="1">
    <location>
        <begin position="400"/>
        <end position="419"/>
    </location>
</feature>
<evidence type="ECO:0000313" key="3">
    <source>
        <dbReference type="Proteomes" id="UP000198597"/>
    </source>
</evidence>
<keyword evidence="1" id="KW-1133">Transmembrane helix</keyword>
<keyword evidence="3" id="KW-1185">Reference proteome</keyword>
<sequence>MRLKKRNLFYQRILFLILALIIIKYVLFSYPQPGVADQGDFQRVMSEGGIGLIHEDIINLDFKRFNEYTVTDYSIKDNGFIKFESSTIGYIIYFISLICRSIGEDVFKTQYLAVIYVIIYVSALYIIMKSMNIKSRLKFGILSLLSLFVFLDGNYLIWFNSLYGEPMMISTLMLFIAAYSSYVYKKYTLKDDNKIIGRIVFIFIAAFLFVGSKMQIITAMPMIIFMLVKVLLDNRKVISKVNLVCLSVFLVIILIYPMRITMKNKEMSKDTQYNSVFYGVLNSSNDPKQDLIDLGLNSDMYVEAGKHAYLNPDEYVKYAPKTEITENEFYRKMSNGKLAKFYLTHPIRLIEGMKYTANHAFITGTGLGKYSRSYSEESIREFDKFTIWSKFRENKFPKNIRFVILIYTMIFSVSIYKYVKNKGNNKIRNKIYIIWLLIFIAALQFPMPFVGNGEADTTKQLFLFNFITDVIILISVYWSISKGIDFIGCKYKSIKSV</sequence>
<organism evidence="2 3">
    <name type="scientific">Clostridium gasigenes</name>
    <dbReference type="NCBI Taxonomy" id="94869"/>
    <lineage>
        <taxon>Bacteria</taxon>
        <taxon>Bacillati</taxon>
        <taxon>Bacillota</taxon>
        <taxon>Clostridia</taxon>
        <taxon>Eubacteriales</taxon>
        <taxon>Clostridiaceae</taxon>
        <taxon>Clostridium</taxon>
    </lineage>
</organism>
<evidence type="ECO:0008006" key="4">
    <source>
        <dbReference type="Google" id="ProtNLM"/>
    </source>
</evidence>
<proteinExistence type="predicted"/>
<feature type="transmembrane region" description="Helical" evidence="1">
    <location>
        <begin position="237"/>
        <end position="258"/>
    </location>
</feature>
<feature type="transmembrane region" description="Helical" evidence="1">
    <location>
        <begin position="139"/>
        <end position="161"/>
    </location>
</feature>
<dbReference type="Proteomes" id="UP000198597">
    <property type="component" value="Unassembled WGS sequence"/>
</dbReference>